<dbReference type="Gene3D" id="3.40.50.1000">
    <property type="entry name" value="HAD superfamily/HAD-like"/>
    <property type="match status" value="1"/>
</dbReference>
<reference evidence="14" key="1">
    <citation type="submission" date="2025-08" db="UniProtKB">
        <authorList>
            <consortium name="RefSeq"/>
        </authorList>
    </citation>
    <scope>IDENTIFICATION</scope>
    <source>
        <tissue evidence="14">Sperm</tissue>
    </source>
</reference>
<evidence type="ECO:0000256" key="10">
    <source>
        <dbReference type="ARBA" id="ARBA00075025"/>
    </source>
</evidence>
<dbReference type="InterPro" id="IPR045228">
    <property type="entry name" value="Gpp1/Gpp2-like"/>
</dbReference>
<evidence type="ECO:0000256" key="4">
    <source>
        <dbReference type="ARBA" id="ARBA00022801"/>
    </source>
</evidence>
<keyword evidence="5" id="KW-0460">Magnesium</keyword>
<dbReference type="KEGG" id="pmrn:116952442"/>
<evidence type="ECO:0000256" key="1">
    <source>
        <dbReference type="ARBA" id="ARBA00001946"/>
    </source>
</evidence>
<dbReference type="SFLD" id="SFLDS00003">
    <property type="entry name" value="Haloacid_Dehalogenase"/>
    <property type="match status" value="1"/>
</dbReference>
<dbReference type="FunFam" id="1.10.150.240:FF:000001">
    <property type="entry name" value="Haloacid dehalogenase-like hydrolase domain"/>
    <property type="match status" value="1"/>
</dbReference>
<keyword evidence="4" id="KW-0378">Hydrolase</keyword>
<evidence type="ECO:0000256" key="11">
    <source>
        <dbReference type="ARBA" id="ARBA00075873"/>
    </source>
</evidence>
<comment type="function">
    <text evidence="7">Dephosphorylates pseudouridine 5'-phosphate, a potential intermediate in rRNA degradation. Pseudouridine is then excreted intact in urine.</text>
</comment>
<dbReference type="InterPro" id="IPR023198">
    <property type="entry name" value="PGP-like_dom2"/>
</dbReference>
<name>A0AAJ7XAW4_PETMA</name>
<comment type="similarity">
    <text evidence="2">Belongs to the HAD-like hydrolase superfamily. CbbY/CbbZ/Gph/YieH family.</text>
</comment>
<evidence type="ECO:0000256" key="12">
    <source>
        <dbReference type="ARBA" id="ARBA00083904"/>
    </source>
</evidence>
<dbReference type="Proteomes" id="UP001318040">
    <property type="component" value="Chromosome 47"/>
</dbReference>
<dbReference type="RefSeq" id="XP_032827676.1">
    <property type="nucleotide sequence ID" value="XM_032971785.1"/>
</dbReference>
<sequence length="232" mass="25648">MSPCFNHATHVIFDMDGLLLDTERLYTGVYEDVCRQYGKHYSWDVKAQVMGKKALDVARIIQDALELPLTPEQLIAECRERQAKIFPAAELLPGVERLIRHLHGHGVPMAVATSSARATFQMKTTNHGGLFSLFRHTVLGDDPEVRSGKPAPDAFLVAARRFQPPARPSQCLVFEDAPNGMRAALAAGMQVVIIPDENFGPEDTRGASLVLRSLEEFVPEAFGLPAYADRRP</sequence>
<evidence type="ECO:0000256" key="5">
    <source>
        <dbReference type="ARBA" id="ARBA00022842"/>
    </source>
</evidence>
<gene>
    <name evidence="14" type="primary">LOC116952442</name>
</gene>
<dbReference type="Gene3D" id="1.10.150.240">
    <property type="entry name" value="Putative phosphatase, domain 2"/>
    <property type="match status" value="1"/>
</dbReference>
<evidence type="ECO:0000256" key="8">
    <source>
        <dbReference type="ARBA" id="ARBA00066578"/>
    </source>
</evidence>
<evidence type="ECO:0000256" key="3">
    <source>
        <dbReference type="ARBA" id="ARBA00022723"/>
    </source>
</evidence>
<dbReference type="EC" id="3.1.3.96" evidence="8"/>
<comment type="cofactor">
    <cofactor evidence="1">
        <name>Mg(2+)</name>
        <dbReference type="ChEBI" id="CHEBI:18420"/>
    </cofactor>
</comment>
<dbReference type="Pfam" id="PF00702">
    <property type="entry name" value="Hydrolase"/>
    <property type="match status" value="1"/>
</dbReference>
<evidence type="ECO:0000256" key="2">
    <source>
        <dbReference type="ARBA" id="ARBA00006171"/>
    </source>
</evidence>
<dbReference type="AlphaFoldDB" id="A0AAJ7XAW4"/>
<dbReference type="GO" id="GO:1990738">
    <property type="term" value="F:pseudouridine 5'-phosphatase activity"/>
    <property type="evidence" value="ECO:0007669"/>
    <property type="project" value="UniProtKB-EC"/>
</dbReference>
<dbReference type="SFLD" id="SFLDG01135">
    <property type="entry name" value="C1.5.6:_HAD__Beta-PGM__Phospha"/>
    <property type="match status" value="1"/>
</dbReference>
<evidence type="ECO:0000313" key="13">
    <source>
        <dbReference type="Proteomes" id="UP001318040"/>
    </source>
</evidence>
<protein>
    <recommendedName>
        <fullName evidence="9">Pseudouridine-5'-phosphatase</fullName>
        <ecNumber evidence="8">3.1.3.96</ecNumber>
    </recommendedName>
    <alternativeName>
        <fullName evidence="10">Haloacid dehalogenase-like hydrolase domain-containing protein 1</fullName>
    </alternativeName>
    <alternativeName>
        <fullName evidence="11">Haloacid dehalogenase-like hydrolase domain-containing protein 1A</fullName>
    </alternativeName>
    <alternativeName>
        <fullName evidence="12">Pseudouridine-5'-monophosphatase</fullName>
    </alternativeName>
</protein>
<dbReference type="FunFam" id="3.40.50.1000:FF:000055">
    <property type="entry name" value="Haloacid dehalogenase-like hydrolase family protein"/>
    <property type="match status" value="1"/>
</dbReference>
<dbReference type="CDD" id="cd07529">
    <property type="entry name" value="HAD_AtGPP-like"/>
    <property type="match status" value="1"/>
</dbReference>
<keyword evidence="3" id="KW-0479">Metal-binding</keyword>
<dbReference type="SFLD" id="SFLDG01129">
    <property type="entry name" value="C1.5:_HAD__Beta-PGM__Phosphata"/>
    <property type="match status" value="1"/>
</dbReference>
<accession>A0AAJ7XAW4</accession>
<dbReference type="NCBIfam" id="TIGR01509">
    <property type="entry name" value="HAD-SF-IA-v3"/>
    <property type="match status" value="1"/>
</dbReference>
<evidence type="ECO:0000313" key="14">
    <source>
        <dbReference type="RefSeq" id="XP_032827676.1"/>
    </source>
</evidence>
<dbReference type="GO" id="GO:0046872">
    <property type="term" value="F:metal ion binding"/>
    <property type="evidence" value="ECO:0007669"/>
    <property type="project" value="UniProtKB-KW"/>
</dbReference>
<dbReference type="InterPro" id="IPR036412">
    <property type="entry name" value="HAD-like_sf"/>
</dbReference>
<proteinExistence type="inferred from homology"/>
<dbReference type="InterPro" id="IPR023214">
    <property type="entry name" value="HAD_sf"/>
</dbReference>
<evidence type="ECO:0000256" key="7">
    <source>
        <dbReference type="ARBA" id="ARBA00056605"/>
    </source>
</evidence>
<organism evidence="13 14">
    <name type="scientific">Petromyzon marinus</name>
    <name type="common">Sea lamprey</name>
    <dbReference type="NCBI Taxonomy" id="7757"/>
    <lineage>
        <taxon>Eukaryota</taxon>
        <taxon>Metazoa</taxon>
        <taxon>Chordata</taxon>
        <taxon>Craniata</taxon>
        <taxon>Vertebrata</taxon>
        <taxon>Cyclostomata</taxon>
        <taxon>Hyperoartia</taxon>
        <taxon>Petromyzontiformes</taxon>
        <taxon>Petromyzontidae</taxon>
        <taxon>Petromyzon</taxon>
    </lineage>
</organism>
<dbReference type="InterPro" id="IPR006439">
    <property type="entry name" value="HAD-SF_hydro_IA"/>
</dbReference>
<dbReference type="PANTHER" id="PTHR18901">
    <property type="entry name" value="2-DEOXYGLUCOSE-6-PHOSPHATE PHOSPHATASE 2"/>
    <property type="match status" value="1"/>
</dbReference>
<dbReference type="SUPFAM" id="SSF56784">
    <property type="entry name" value="HAD-like"/>
    <property type="match status" value="1"/>
</dbReference>
<dbReference type="PANTHER" id="PTHR18901:SF38">
    <property type="entry name" value="PSEUDOURIDINE-5'-PHOSPHATASE"/>
    <property type="match status" value="1"/>
</dbReference>
<comment type="catalytic activity">
    <reaction evidence="6">
        <text>psi-UMP + H2O = pseudouridine + phosphate</text>
        <dbReference type="Rhea" id="RHEA:10944"/>
        <dbReference type="ChEBI" id="CHEBI:15377"/>
        <dbReference type="ChEBI" id="CHEBI:17802"/>
        <dbReference type="ChEBI" id="CHEBI:43474"/>
        <dbReference type="ChEBI" id="CHEBI:58380"/>
        <dbReference type="EC" id="3.1.3.96"/>
    </reaction>
</comment>
<evidence type="ECO:0000256" key="9">
    <source>
        <dbReference type="ARBA" id="ARBA00070517"/>
    </source>
</evidence>
<keyword evidence="13" id="KW-1185">Reference proteome</keyword>
<evidence type="ECO:0000256" key="6">
    <source>
        <dbReference type="ARBA" id="ARBA00052504"/>
    </source>
</evidence>